<feature type="region of interest" description="Disordered" evidence="1">
    <location>
        <begin position="1"/>
        <end position="24"/>
    </location>
</feature>
<evidence type="ECO:0000256" key="1">
    <source>
        <dbReference type="SAM" id="MobiDB-lite"/>
    </source>
</evidence>
<protein>
    <submittedName>
        <fullName evidence="2">Uncharacterized protein</fullName>
    </submittedName>
</protein>
<dbReference type="EMBL" id="CAJNOO010015456">
    <property type="protein sequence ID" value="CAF1518255.1"/>
    <property type="molecule type" value="Genomic_DNA"/>
</dbReference>
<name>A0A815UIW6_9BILA</name>
<accession>A0A815UIW6</accession>
<proteinExistence type="predicted"/>
<gene>
    <name evidence="2" type="ORF">RFH988_LOCUS39245</name>
</gene>
<evidence type="ECO:0000313" key="2">
    <source>
        <dbReference type="EMBL" id="CAF1518255.1"/>
    </source>
</evidence>
<evidence type="ECO:0000313" key="3">
    <source>
        <dbReference type="Proteomes" id="UP000663882"/>
    </source>
</evidence>
<dbReference type="Proteomes" id="UP000663882">
    <property type="component" value="Unassembled WGS sequence"/>
</dbReference>
<sequence length="24" mass="2696">EHNSDLNQQQSFNPISIPNTVSPE</sequence>
<organism evidence="2 3">
    <name type="scientific">Rotaria sordida</name>
    <dbReference type="NCBI Taxonomy" id="392033"/>
    <lineage>
        <taxon>Eukaryota</taxon>
        <taxon>Metazoa</taxon>
        <taxon>Spiralia</taxon>
        <taxon>Gnathifera</taxon>
        <taxon>Rotifera</taxon>
        <taxon>Eurotatoria</taxon>
        <taxon>Bdelloidea</taxon>
        <taxon>Philodinida</taxon>
        <taxon>Philodinidae</taxon>
        <taxon>Rotaria</taxon>
    </lineage>
</organism>
<dbReference type="AlphaFoldDB" id="A0A815UIW6"/>
<reference evidence="2" key="1">
    <citation type="submission" date="2021-02" db="EMBL/GenBank/DDBJ databases">
        <authorList>
            <person name="Nowell W R."/>
        </authorList>
    </citation>
    <scope>NUCLEOTIDE SEQUENCE</scope>
</reference>
<comment type="caution">
    <text evidence="2">The sequence shown here is derived from an EMBL/GenBank/DDBJ whole genome shotgun (WGS) entry which is preliminary data.</text>
</comment>
<feature type="non-terminal residue" evidence="2">
    <location>
        <position position="1"/>
    </location>
</feature>